<protein>
    <submittedName>
        <fullName evidence="2">Glycosyl transferase family 2</fullName>
    </submittedName>
</protein>
<dbReference type="GO" id="GO:0016740">
    <property type="term" value="F:transferase activity"/>
    <property type="evidence" value="ECO:0007669"/>
    <property type="project" value="UniProtKB-KW"/>
</dbReference>
<dbReference type="RefSeq" id="WP_077117398.1">
    <property type="nucleotide sequence ID" value="NZ_LOKT01000011.1"/>
</dbReference>
<evidence type="ECO:0000313" key="2">
    <source>
        <dbReference type="EMBL" id="ONM48219.1"/>
    </source>
</evidence>
<dbReference type="EMBL" id="MUMY01000011">
    <property type="protein sequence ID" value="ONM48219.1"/>
    <property type="molecule type" value="Genomic_DNA"/>
</dbReference>
<feature type="domain" description="Glycosyltransferase 2-like" evidence="1">
    <location>
        <begin position="11"/>
        <end position="165"/>
    </location>
</feature>
<name>A0A1W0BCU8_9NOCA</name>
<keyword evidence="2" id="KW-0808">Transferase</keyword>
<dbReference type="PANTHER" id="PTHR43685">
    <property type="entry name" value="GLYCOSYLTRANSFERASE"/>
    <property type="match status" value="1"/>
</dbReference>
<dbReference type="CDD" id="cd00761">
    <property type="entry name" value="Glyco_tranf_GTA_type"/>
    <property type="match status" value="1"/>
</dbReference>
<dbReference type="Gene3D" id="3.90.550.10">
    <property type="entry name" value="Spore Coat Polysaccharide Biosynthesis Protein SpsA, Chain A"/>
    <property type="match status" value="1"/>
</dbReference>
<keyword evidence="3" id="KW-1185">Reference proteome</keyword>
<evidence type="ECO:0000259" key="1">
    <source>
        <dbReference type="Pfam" id="PF00535"/>
    </source>
</evidence>
<accession>A0A1W0BCU8</accession>
<dbReference type="InterPro" id="IPR001173">
    <property type="entry name" value="Glyco_trans_2-like"/>
</dbReference>
<dbReference type="Pfam" id="PF00535">
    <property type="entry name" value="Glycos_transf_2"/>
    <property type="match status" value="1"/>
</dbReference>
<dbReference type="SUPFAM" id="SSF53448">
    <property type="entry name" value="Nucleotide-diphospho-sugar transferases"/>
    <property type="match status" value="1"/>
</dbReference>
<dbReference type="InterPro" id="IPR029044">
    <property type="entry name" value="Nucleotide-diphossugar_trans"/>
</dbReference>
<reference evidence="2 3" key="1">
    <citation type="journal article" date="2016" name="Antonie Van Leeuwenhoek">
        <title>Nocardia donostiensis sp. nov., isolated from human respiratory specimens.</title>
        <authorList>
            <person name="Ercibengoa M."/>
            <person name="Bell M."/>
            <person name="Marimon J.M."/>
            <person name="Humrighouse B."/>
            <person name="Klenk H.P."/>
            <person name="Potter G."/>
            <person name="Perez-Trallero E."/>
        </authorList>
    </citation>
    <scope>NUCLEOTIDE SEQUENCE [LARGE SCALE GENOMIC DNA]</scope>
    <source>
        <strain evidence="2 3">X1655</strain>
    </source>
</reference>
<dbReference type="PANTHER" id="PTHR43685:SF3">
    <property type="entry name" value="SLR2126 PROTEIN"/>
    <property type="match status" value="1"/>
</dbReference>
<proteinExistence type="predicted"/>
<gene>
    <name evidence="2" type="ORF">B0T46_13925</name>
</gene>
<sequence>MSNPESTTTLSVIVPALNEAEVIVAALRRLVAQTAIDEVIVVDNGSDDGTPEIVGEFAAHHPAVALIHEPVRGIPHARNAGFDKARGEFIARTDADTLVAPDWGATIREYFTTHPDTAALTGLCTYHDSPVGFFLKFGQSLLVRFGKLGGQVGNMYGPNMAIRRDAWLQVRDDTQARADVAEDLDLALCLTKRGLRIDQLTTMRAETSSRRRRTTPRRCWQFHRIGLRTLTDHGFQVHPIHVAMIVAAWATHTVQWPIYRFWDFDHRRFSLRPGVARMSAIGD</sequence>
<dbReference type="OrthoDB" id="9802632at2"/>
<dbReference type="InterPro" id="IPR050834">
    <property type="entry name" value="Glycosyltransf_2"/>
</dbReference>
<dbReference type="Proteomes" id="UP000188836">
    <property type="component" value="Unassembled WGS sequence"/>
</dbReference>
<comment type="caution">
    <text evidence="2">The sequence shown here is derived from an EMBL/GenBank/DDBJ whole genome shotgun (WGS) entry which is preliminary data.</text>
</comment>
<dbReference type="STRING" id="1538463.B0T36_17460"/>
<organism evidence="2 3">
    <name type="scientific">Nocardia donostiensis</name>
    <dbReference type="NCBI Taxonomy" id="1538463"/>
    <lineage>
        <taxon>Bacteria</taxon>
        <taxon>Bacillati</taxon>
        <taxon>Actinomycetota</taxon>
        <taxon>Actinomycetes</taxon>
        <taxon>Mycobacteriales</taxon>
        <taxon>Nocardiaceae</taxon>
        <taxon>Nocardia</taxon>
    </lineage>
</organism>
<dbReference type="AlphaFoldDB" id="A0A1W0BCU8"/>
<evidence type="ECO:0000313" key="3">
    <source>
        <dbReference type="Proteomes" id="UP000188836"/>
    </source>
</evidence>